<organism evidence="1 2">
    <name type="scientific">Eumeta variegata</name>
    <name type="common">Bagworm moth</name>
    <name type="synonym">Eumeta japonica</name>
    <dbReference type="NCBI Taxonomy" id="151549"/>
    <lineage>
        <taxon>Eukaryota</taxon>
        <taxon>Metazoa</taxon>
        <taxon>Ecdysozoa</taxon>
        <taxon>Arthropoda</taxon>
        <taxon>Hexapoda</taxon>
        <taxon>Insecta</taxon>
        <taxon>Pterygota</taxon>
        <taxon>Neoptera</taxon>
        <taxon>Endopterygota</taxon>
        <taxon>Lepidoptera</taxon>
        <taxon>Glossata</taxon>
        <taxon>Ditrysia</taxon>
        <taxon>Tineoidea</taxon>
        <taxon>Psychidae</taxon>
        <taxon>Oiketicinae</taxon>
        <taxon>Eumeta</taxon>
    </lineage>
</organism>
<name>A0A4C1WTA9_EUMVA</name>
<proteinExistence type="predicted"/>
<evidence type="ECO:0000313" key="1">
    <source>
        <dbReference type="EMBL" id="GBP53325.1"/>
    </source>
</evidence>
<accession>A0A4C1WTA9</accession>
<comment type="caution">
    <text evidence="1">The sequence shown here is derived from an EMBL/GenBank/DDBJ whole genome shotgun (WGS) entry which is preliminary data.</text>
</comment>
<protein>
    <submittedName>
        <fullName evidence="1">Uncharacterized protein</fullName>
    </submittedName>
</protein>
<sequence>MTSTKELVTAANECSQPQSKHKCDANFLGRIRISNGERVGCYRGERTVGNVMRWTKGKAEAATSRTLSLKVRYLTGRAGPFSCCSRAGQSTTLQQNTY</sequence>
<gene>
    <name evidence="1" type="ORF">EVAR_46582_1</name>
</gene>
<evidence type="ECO:0000313" key="2">
    <source>
        <dbReference type="Proteomes" id="UP000299102"/>
    </source>
</evidence>
<keyword evidence="2" id="KW-1185">Reference proteome</keyword>
<dbReference type="EMBL" id="BGZK01000621">
    <property type="protein sequence ID" value="GBP53325.1"/>
    <property type="molecule type" value="Genomic_DNA"/>
</dbReference>
<reference evidence="1 2" key="1">
    <citation type="journal article" date="2019" name="Commun. Biol.">
        <title>The bagworm genome reveals a unique fibroin gene that provides high tensile strength.</title>
        <authorList>
            <person name="Kono N."/>
            <person name="Nakamura H."/>
            <person name="Ohtoshi R."/>
            <person name="Tomita M."/>
            <person name="Numata K."/>
            <person name="Arakawa K."/>
        </authorList>
    </citation>
    <scope>NUCLEOTIDE SEQUENCE [LARGE SCALE GENOMIC DNA]</scope>
</reference>
<dbReference type="AlphaFoldDB" id="A0A4C1WTA9"/>
<dbReference type="Proteomes" id="UP000299102">
    <property type="component" value="Unassembled WGS sequence"/>
</dbReference>